<proteinExistence type="predicted"/>
<evidence type="ECO:0000313" key="1">
    <source>
        <dbReference type="EMBL" id="JAH33735.1"/>
    </source>
</evidence>
<reference evidence="1" key="2">
    <citation type="journal article" date="2015" name="Fish Shellfish Immunol.">
        <title>Early steps in the European eel (Anguilla anguilla)-Vibrio vulnificus interaction in the gills: Role of the RtxA13 toxin.</title>
        <authorList>
            <person name="Callol A."/>
            <person name="Pajuelo D."/>
            <person name="Ebbesson L."/>
            <person name="Teles M."/>
            <person name="MacKenzie S."/>
            <person name="Amaro C."/>
        </authorList>
    </citation>
    <scope>NUCLEOTIDE SEQUENCE</scope>
</reference>
<dbReference type="AlphaFoldDB" id="A0A0E9RZF4"/>
<dbReference type="EMBL" id="GBXM01074842">
    <property type="protein sequence ID" value="JAH33735.1"/>
    <property type="molecule type" value="Transcribed_RNA"/>
</dbReference>
<reference evidence="1" key="1">
    <citation type="submission" date="2014-11" db="EMBL/GenBank/DDBJ databases">
        <authorList>
            <person name="Amaro Gonzalez C."/>
        </authorList>
    </citation>
    <scope>NUCLEOTIDE SEQUENCE</scope>
</reference>
<sequence>MCCVWLYIRCIFKKTHVATEDVMLGLHFLKDEIFEQQYFTVLFGCIFNCK</sequence>
<organism evidence="1">
    <name type="scientific">Anguilla anguilla</name>
    <name type="common">European freshwater eel</name>
    <name type="synonym">Muraena anguilla</name>
    <dbReference type="NCBI Taxonomy" id="7936"/>
    <lineage>
        <taxon>Eukaryota</taxon>
        <taxon>Metazoa</taxon>
        <taxon>Chordata</taxon>
        <taxon>Craniata</taxon>
        <taxon>Vertebrata</taxon>
        <taxon>Euteleostomi</taxon>
        <taxon>Actinopterygii</taxon>
        <taxon>Neopterygii</taxon>
        <taxon>Teleostei</taxon>
        <taxon>Anguilliformes</taxon>
        <taxon>Anguillidae</taxon>
        <taxon>Anguilla</taxon>
    </lineage>
</organism>
<protein>
    <submittedName>
        <fullName evidence="1">Uncharacterized protein</fullName>
    </submittedName>
</protein>
<accession>A0A0E9RZF4</accession>
<name>A0A0E9RZF4_ANGAN</name>